<keyword evidence="2" id="KW-1185">Reference proteome</keyword>
<gene>
    <name evidence="1" type="ORF">HOLleu_09368</name>
</gene>
<evidence type="ECO:0000313" key="1">
    <source>
        <dbReference type="EMBL" id="KAJ8042583.1"/>
    </source>
</evidence>
<proteinExistence type="predicted"/>
<accession>A0A9Q1HEW7</accession>
<protein>
    <submittedName>
        <fullName evidence="1">Uncharacterized protein</fullName>
    </submittedName>
</protein>
<comment type="caution">
    <text evidence="1">The sequence shown here is derived from an EMBL/GenBank/DDBJ whole genome shotgun (WGS) entry which is preliminary data.</text>
</comment>
<organism evidence="1 2">
    <name type="scientific">Holothuria leucospilota</name>
    <name type="common">Black long sea cucumber</name>
    <name type="synonym">Mertensiothuria leucospilota</name>
    <dbReference type="NCBI Taxonomy" id="206669"/>
    <lineage>
        <taxon>Eukaryota</taxon>
        <taxon>Metazoa</taxon>
        <taxon>Echinodermata</taxon>
        <taxon>Eleutherozoa</taxon>
        <taxon>Echinozoa</taxon>
        <taxon>Holothuroidea</taxon>
        <taxon>Aspidochirotacea</taxon>
        <taxon>Aspidochirotida</taxon>
        <taxon>Holothuriidae</taxon>
        <taxon>Holothuria</taxon>
    </lineage>
</organism>
<name>A0A9Q1HEW7_HOLLE</name>
<reference evidence="1" key="1">
    <citation type="submission" date="2021-10" db="EMBL/GenBank/DDBJ databases">
        <title>Tropical sea cucumber genome reveals ecological adaptation and Cuvierian tubules defense mechanism.</title>
        <authorList>
            <person name="Chen T."/>
        </authorList>
    </citation>
    <scope>NUCLEOTIDE SEQUENCE</scope>
    <source>
        <strain evidence="1">Nanhai2018</strain>
        <tissue evidence="1">Muscle</tissue>
    </source>
</reference>
<evidence type="ECO:0000313" key="2">
    <source>
        <dbReference type="Proteomes" id="UP001152320"/>
    </source>
</evidence>
<dbReference type="AlphaFoldDB" id="A0A9Q1HEW7"/>
<sequence>MDKYLSDLYYDPLHPAGFGGVAAIKRAAKKGNKNISVKEIKTWLQVETLIRYTNLYEERFVAIKSLSRVLTVIGRRIW</sequence>
<dbReference type="Proteomes" id="UP001152320">
    <property type="component" value="Chromosome 4"/>
</dbReference>
<dbReference type="EMBL" id="JAIZAY010000004">
    <property type="protein sequence ID" value="KAJ8042583.1"/>
    <property type="molecule type" value="Genomic_DNA"/>
</dbReference>